<keyword evidence="2" id="KW-0472">Membrane</keyword>
<dbReference type="EMBL" id="AZBU02000005">
    <property type="protein sequence ID" value="TKR76387.1"/>
    <property type="molecule type" value="Genomic_DNA"/>
</dbReference>
<evidence type="ECO:0000313" key="4">
    <source>
        <dbReference type="EMBL" id="TKR76387.1"/>
    </source>
</evidence>
<keyword evidence="2" id="KW-0812">Transmembrane</keyword>
<evidence type="ECO:0000256" key="3">
    <source>
        <dbReference type="SAM" id="SignalP"/>
    </source>
</evidence>
<dbReference type="AlphaFoldDB" id="A0A4U5N1Y6"/>
<accession>A0A4U5N1Y6</accession>
<feature type="region of interest" description="Disordered" evidence="1">
    <location>
        <begin position="85"/>
        <end position="203"/>
    </location>
</feature>
<reference evidence="4 5" key="2">
    <citation type="journal article" date="2019" name="G3 (Bethesda)">
        <title>Hybrid Assembly of the Genome of the Entomopathogenic Nematode Steinernema carpocapsae Identifies the X-Chromosome.</title>
        <authorList>
            <person name="Serra L."/>
            <person name="Macchietto M."/>
            <person name="Macias-Munoz A."/>
            <person name="McGill C.J."/>
            <person name="Rodriguez I.M."/>
            <person name="Rodriguez B."/>
            <person name="Murad R."/>
            <person name="Mortazavi A."/>
        </authorList>
    </citation>
    <scope>NUCLEOTIDE SEQUENCE [LARGE SCALE GENOMIC DNA]</scope>
    <source>
        <strain evidence="4 5">ALL</strain>
    </source>
</reference>
<feature type="signal peptide" evidence="3">
    <location>
        <begin position="1"/>
        <end position="23"/>
    </location>
</feature>
<feature type="transmembrane region" description="Helical" evidence="2">
    <location>
        <begin position="214"/>
        <end position="237"/>
    </location>
</feature>
<gene>
    <name evidence="4" type="ORF">L596_017529</name>
</gene>
<comment type="caution">
    <text evidence="4">The sequence shown here is derived from an EMBL/GenBank/DDBJ whole genome shotgun (WGS) entry which is preliminary data.</text>
</comment>
<evidence type="ECO:0000256" key="1">
    <source>
        <dbReference type="SAM" id="MobiDB-lite"/>
    </source>
</evidence>
<feature type="compositionally biased region" description="Low complexity" evidence="1">
    <location>
        <begin position="165"/>
        <end position="179"/>
    </location>
</feature>
<name>A0A4U5N1Y6_STECR</name>
<feature type="compositionally biased region" description="Polar residues" evidence="1">
    <location>
        <begin position="89"/>
        <end position="115"/>
    </location>
</feature>
<keyword evidence="5" id="KW-1185">Reference proteome</keyword>
<proteinExistence type="predicted"/>
<sequence length="246" mass="25454">MRLLSMFFVVLIVSLIATETAEGNNTTAASLEPSNPGLESSTMPSTQPATTSAPKADKGNSSTAASLELTNPGLESSTMPSMQLAATAKKNSTPKADKGNNSTAASLELTNPGLESSTAPSTQPATTATKNSTQSKNITAAEETAGELETTPMLPAEPTTPVDANSTTNKNYTTGTPTTRVFYPNPVKRGHGGGLRMKTKSSKETTTGIKSGQFYILFSILGACCAGALVCAVLFILSIKKVILKE</sequence>
<feature type="chain" id="PRO_5020730963" description="Syndecan/Neurexin domain-containing protein" evidence="3">
    <location>
        <begin position="24"/>
        <end position="246"/>
    </location>
</feature>
<protein>
    <recommendedName>
        <fullName evidence="6">Syndecan/Neurexin domain-containing protein</fullName>
    </recommendedName>
</protein>
<feature type="region of interest" description="Disordered" evidence="1">
    <location>
        <begin position="24"/>
        <end position="66"/>
    </location>
</feature>
<organism evidence="4 5">
    <name type="scientific">Steinernema carpocapsae</name>
    <name type="common">Entomopathogenic nematode</name>
    <dbReference type="NCBI Taxonomy" id="34508"/>
    <lineage>
        <taxon>Eukaryota</taxon>
        <taxon>Metazoa</taxon>
        <taxon>Ecdysozoa</taxon>
        <taxon>Nematoda</taxon>
        <taxon>Chromadorea</taxon>
        <taxon>Rhabditida</taxon>
        <taxon>Tylenchina</taxon>
        <taxon>Panagrolaimomorpha</taxon>
        <taxon>Strongyloidoidea</taxon>
        <taxon>Steinernematidae</taxon>
        <taxon>Steinernema</taxon>
    </lineage>
</organism>
<evidence type="ECO:0008006" key="6">
    <source>
        <dbReference type="Google" id="ProtNLM"/>
    </source>
</evidence>
<evidence type="ECO:0000256" key="2">
    <source>
        <dbReference type="SAM" id="Phobius"/>
    </source>
</evidence>
<keyword evidence="2" id="KW-1133">Transmembrane helix</keyword>
<feature type="compositionally biased region" description="Low complexity" evidence="1">
    <location>
        <begin position="139"/>
        <end position="151"/>
    </location>
</feature>
<feature type="compositionally biased region" description="Polar residues" evidence="1">
    <location>
        <begin position="37"/>
        <end position="66"/>
    </location>
</feature>
<dbReference type="Proteomes" id="UP000298663">
    <property type="component" value="Unassembled WGS sequence"/>
</dbReference>
<keyword evidence="3" id="KW-0732">Signal</keyword>
<evidence type="ECO:0000313" key="5">
    <source>
        <dbReference type="Proteomes" id="UP000298663"/>
    </source>
</evidence>
<feature type="compositionally biased region" description="Low complexity" evidence="1">
    <location>
        <begin position="116"/>
        <end position="129"/>
    </location>
</feature>
<reference evidence="4 5" key="1">
    <citation type="journal article" date="2015" name="Genome Biol.">
        <title>Comparative genomics of Steinernema reveals deeply conserved gene regulatory networks.</title>
        <authorList>
            <person name="Dillman A.R."/>
            <person name="Macchietto M."/>
            <person name="Porter C.F."/>
            <person name="Rogers A."/>
            <person name="Williams B."/>
            <person name="Antoshechkin I."/>
            <person name="Lee M.M."/>
            <person name="Goodwin Z."/>
            <person name="Lu X."/>
            <person name="Lewis E.E."/>
            <person name="Goodrich-Blair H."/>
            <person name="Stock S.P."/>
            <person name="Adams B.J."/>
            <person name="Sternberg P.W."/>
            <person name="Mortazavi A."/>
        </authorList>
    </citation>
    <scope>NUCLEOTIDE SEQUENCE [LARGE SCALE GENOMIC DNA]</scope>
    <source>
        <strain evidence="4 5">ALL</strain>
    </source>
</reference>